<feature type="region of interest" description="Disordered" evidence="1">
    <location>
        <begin position="1"/>
        <end position="21"/>
    </location>
</feature>
<dbReference type="AlphaFoldDB" id="A0A7G1ISX8"/>
<reference evidence="2 3" key="1">
    <citation type="submission" date="2020-07" db="EMBL/GenBank/DDBJ databases">
        <title>Mycobacterium kansasii (former subtype) with zoonotic potential isolated from diseased indoor pet cat, Japan.</title>
        <authorList>
            <person name="Fukano H."/>
            <person name="Terazono T."/>
            <person name="Hoshino Y."/>
        </authorList>
    </citation>
    <scope>NUCLEOTIDE SEQUENCE [LARGE SCALE GENOMIC DNA]</scope>
    <source>
        <strain evidence="2 3">Kuro-I</strain>
    </source>
</reference>
<evidence type="ECO:0000256" key="1">
    <source>
        <dbReference type="SAM" id="MobiDB-lite"/>
    </source>
</evidence>
<organism evidence="2 3">
    <name type="scientific">Mycobacterium kansasii</name>
    <dbReference type="NCBI Taxonomy" id="1768"/>
    <lineage>
        <taxon>Bacteria</taxon>
        <taxon>Bacillati</taxon>
        <taxon>Actinomycetota</taxon>
        <taxon>Actinomycetes</taxon>
        <taxon>Mycobacteriales</taxon>
        <taxon>Mycobacteriaceae</taxon>
        <taxon>Mycobacterium</taxon>
    </lineage>
</organism>
<keyword evidence="3" id="KW-1185">Reference proteome</keyword>
<evidence type="ECO:0000313" key="3">
    <source>
        <dbReference type="Proteomes" id="UP000516380"/>
    </source>
</evidence>
<proteinExistence type="predicted"/>
<name>A0A7G1ISX8_MYCKA</name>
<protein>
    <submittedName>
        <fullName evidence="2">Uncharacterized protein</fullName>
    </submittedName>
</protein>
<dbReference type="EMBL" id="AP023343">
    <property type="protein sequence ID" value="BCI92813.1"/>
    <property type="molecule type" value="Genomic_DNA"/>
</dbReference>
<sequence length="92" mass="10329">MPMRREQRRLTNDGATRRQPLAGAVMRSFDEPGGMREVDWRNTEWTQRWDDAQVDGFLIGGDIHGQALVDGKGQGVYRHRQRPLGASGSAHG</sequence>
<dbReference type="Proteomes" id="UP000516380">
    <property type="component" value="Chromosome"/>
</dbReference>
<accession>A0A7G1ISX8</accession>
<evidence type="ECO:0000313" key="2">
    <source>
        <dbReference type="EMBL" id="BCI92813.1"/>
    </source>
</evidence>
<feature type="compositionally biased region" description="Basic and acidic residues" evidence="1">
    <location>
        <begin position="1"/>
        <end position="11"/>
    </location>
</feature>
<gene>
    <name evidence="2" type="ORF">NIIDMKKI_80190</name>
</gene>